<gene>
    <name evidence="2" type="ORF">K7432_013865</name>
</gene>
<dbReference type="Proteomes" id="UP001479436">
    <property type="component" value="Unassembled WGS sequence"/>
</dbReference>
<evidence type="ECO:0000313" key="3">
    <source>
        <dbReference type="Proteomes" id="UP001479436"/>
    </source>
</evidence>
<name>A0ABR2WIH6_9FUNG</name>
<comment type="caution">
    <text evidence="2">The sequence shown here is derived from an EMBL/GenBank/DDBJ whole genome shotgun (WGS) entry which is preliminary data.</text>
</comment>
<feature type="region of interest" description="Disordered" evidence="1">
    <location>
        <begin position="1"/>
        <end position="21"/>
    </location>
</feature>
<reference evidence="2 3" key="1">
    <citation type="submission" date="2023-04" db="EMBL/GenBank/DDBJ databases">
        <title>Genome of Basidiobolus ranarum AG-B5.</title>
        <authorList>
            <person name="Stajich J.E."/>
            <person name="Carter-House D."/>
            <person name="Gryganskyi A."/>
        </authorList>
    </citation>
    <scope>NUCLEOTIDE SEQUENCE [LARGE SCALE GENOMIC DNA]</scope>
    <source>
        <strain evidence="2 3">AG-B5</strain>
    </source>
</reference>
<dbReference type="EMBL" id="JASJQH010001442">
    <property type="protein sequence ID" value="KAK9761317.1"/>
    <property type="molecule type" value="Genomic_DNA"/>
</dbReference>
<feature type="compositionally biased region" description="Polar residues" evidence="1">
    <location>
        <begin position="1"/>
        <end position="17"/>
    </location>
</feature>
<sequence>MTSAKTTSDSPQKNPFTPENYPGLIFQRNGLNAICYHGDTIYLAKTVATCPRNTCCYGLDTESAKILEVLKVLEKKGNKIWPVKFNRQGLPRRFDPKFSKKNWPGKGETAKCKGNWVT</sequence>
<organism evidence="2 3">
    <name type="scientific">Basidiobolus ranarum</name>
    <dbReference type="NCBI Taxonomy" id="34480"/>
    <lineage>
        <taxon>Eukaryota</taxon>
        <taxon>Fungi</taxon>
        <taxon>Fungi incertae sedis</taxon>
        <taxon>Zoopagomycota</taxon>
        <taxon>Entomophthoromycotina</taxon>
        <taxon>Basidiobolomycetes</taxon>
        <taxon>Basidiobolales</taxon>
        <taxon>Basidiobolaceae</taxon>
        <taxon>Basidiobolus</taxon>
    </lineage>
</organism>
<protein>
    <submittedName>
        <fullName evidence="2">Uncharacterized protein</fullName>
    </submittedName>
</protein>
<evidence type="ECO:0000256" key="1">
    <source>
        <dbReference type="SAM" id="MobiDB-lite"/>
    </source>
</evidence>
<accession>A0ABR2WIH6</accession>
<evidence type="ECO:0000313" key="2">
    <source>
        <dbReference type="EMBL" id="KAK9761317.1"/>
    </source>
</evidence>
<keyword evidence="3" id="KW-1185">Reference proteome</keyword>
<proteinExistence type="predicted"/>